<sequence length="120" mass="12847">MHEDASGKVGSPRLLPWTHDGKTCWLSAASEGGMLSSMADAMEAEQMRDGREVLAQARGLLEASDKLGVHELRFIASRPAEGLSDALRVAESRGIRLGIVDPTPDDDAEEMDDEGLKAGE</sequence>
<feature type="compositionally biased region" description="Acidic residues" evidence="1">
    <location>
        <begin position="103"/>
        <end position="113"/>
    </location>
</feature>
<protein>
    <submittedName>
        <fullName evidence="2">Uncharacterized protein</fullName>
    </submittedName>
</protein>
<feature type="region of interest" description="Disordered" evidence="1">
    <location>
        <begin position="98"/>
        <end position="120"/>
    </location>
</feature>
<name>A0A3G2JFQ4_9ACTN</name>
<dbReference type="EMBL" id="CP033073">
    <property type="protein sequence ID" value="AYN40205.1"/>
    <property type="molecule type" value="Genomic_DNA"/>
</dbReference>
<keyword evidence="3" id="KW-1185">Reference proteome</keyword>
<evidence type="ECO:0000256" key="1">
    <source>
        <dbReference type="SAM" id="MobiDB-lite"/>
    </source>
</evidence>
<dbReference type="AlphaFoldDB" id="A0A3G2JFQ4"/>
<organism evidence="2 3">
    <name type="scientific">Streptomyces dangxiongensis</name>
    <dbReference type="NCBI Taxonomy" id="1442032"/>
    <lineage>
        <taxon>Bacteria</taxon>
        <taxon>Bacillati</taxon>
        <taxon>Actinomycetota</taxon>
        <taxon>Actinomycetes</taxon>
        <taxon>Kitasatosporales</taxon>
        <taxon>Streptomycetaceae</taxon>
        <taxon>Streptomyces</taxon>
    </lineage>
</organism>
<reference evidence="2 3" key="1">
    <citation type="submission" date="2018-10" db="EMBL/GenBank/DDBJ databases">
        <title>The genome of Streptomyces dangxiongensis Z022.</title>
        <authorList>
            <person name="Zhang B."/>
        </authorList>
    </citation>
    <scope>NUCLEOTIDE SEQUENCE [LARGE SCALE GENOMIC DNA]</scope>
    <source>
        <strain evidence="2 3">Z022</strain>
    </source>
</reference>
<proteinExistence type="predicted"/>
<evidence type="ECO:0000313" key="3">
    <source>
        <dbReference type="Proteomes" id="UP000268329"/>
    </source>
</evidence>
<dbReference type="Proteomes" id="UP000268329">
    <property type="component" value="Chromosome"/>
</dbReference>
<gene>
    <name evidence="2" type="ORF">D9753_16210</name>
</gene>
<accession>A0A3G2JFQ4</accession>
<dbReference type="KEGG" id="sdd:D9753_16210"/>
<dbReference type="OrthoDB" id="4320909at2"/>
<evidence type="ECO:0000313" key="2">
    <source>
        <dbReference type="EMBL" id="AYN40205.1"/>
    </source>
</evidence>